<evidence type="ECO:0000256" key="6">
    <source>
        <dbReference type="ARBA" id="ARBA00023242"/>
    </source>
</evidence>
<organism evidence="10">
    <name type="scientific">Petunia hybrida</name>
    <name type="common">Petunia</name>
    <dbReference type="NCBI Taxonomy" id="4102"/>
    <lineage>
        <taxon>Eukaryota</taxon>
        <taxon>Viridiplantae</taxon>
        <taxon>Streptophyta</taxon>
        <taxon>Embryophyta</taxon>
        <taxon>Tracheophyta</taxon>
        <taxon>Spermatophyta</taxon>
        <taxon>Magnoliopsida</taxon>
        <taxon>eudicotyledons</taxon>
        <taxon>Gunneridae</taxon>
        <taxon>Pentapetalae</taxon>
        <taxon>asterids</taxon>
        <taxon>lamiids</taxon>
        <taxon>Solanales</taxon>
        <taxon>Solanaceae</taxon>
        <taxon>Petunioideae</taxon>
        <taxon>Petunia</taxon>
    </lineage>
</organism>
<feature type="domain" description="TCP" evidence="8">
    <location>
        <begin position="106"/>
        <end position="164"/>
    </location>
</feature>
<dbReference type="EMBL" id="JQ400107">
    <property type="protein sequence ID" value="AFI41913.1"/>
    <property type="molecule type" value="mRNA"/>
</dbReference>
<dbReference type="InterPro" id="IPR005333">
    <property type="entry name" value="Transcription_factor_TCP"/>
</dbReference>
<gene>
    <name evidence="10" type="primary">TCP4</name>
</gene>
<comment type="subcellular location">
    <subcellularLocation>
        <location evidence="1">Nucleus</location>
    </subcellularLocation>
</comment>
<feature type="domain" description="R" evidence="9">
    <location>
        <begin position="239"/>
        <end position="256"/>
    </location>
</feature>
<evidence type="ECO:0000256" key="7">
    <source>
        <dbReference type="SAM" id="MobiDB-lite"/>
    </source>
</evidence>
<feature type="compositionally biased region" description="Basic residues" evidence="7">
    <location>
        <begin position="100"/>
        <end position="112"/>
    </location>
</feature>
<name>I1VE90_PETHY</name>
<feature type="region of interest" description="Disordered" evidence="7">
    <location>
        <begin position="198"/>
        <end position="230"/>
    </location>
</feature>
<evidence type="ECO:0000259" key="8">
    <source>
        <dbReference type="PROSITE" id="PS51369"/>
    </source>
</evidence>
<dbReference type="GO" id="GO:0043565">
    <property type="term" value="F:sequence-specific DNA binding"/>
    <property type="evidence" value="ECO:0007669"/>
    <property type="project" value="TreeGrafter"/>
</dbReference>
<reference evidence="10" key="1">
    <citation type="submission" date="2012-01" db="EMBL/GenBank/DDBJ databases">
        <title>Molecular cloning, expression analyses and evolution studies of the ECE clade of TCP genes in Petunia.</title>
        <authorList>
            <person name="Zou S.-H."/>
            <person name="Guo Y.-L."/>
            <person name="Li M.-Y."/>
        </authorList>
    </citation>
    <scope>NUCLEOTIDE SEQUENCE</scope>
</reference>
<evidence type="ECO:0000256" key="3">
    <source>
        <dbReference type="ARBA" id="ARBA00023015"/>
    </source>
</evidence>
<evidence type="ECO:0000313" key="10">
    <source>
        <dbReference type="EMBL" id="AFI41913.1"/>
    </source>
</evidence>
<dbReference type="GO" id="GO:2000032">
    <property type="term" value="P:regulation of secondary shoot formation"/>
    <property type="evidence" value="ECO:0007669"/>
    <property type="project" value="TreeGrafter"/>
</dbReference>
<evidence type="ECO:0000256" key="1">
    <source>
        <dbReference type="ARBA" id="ARBA00004123"/>
    </source>
</evidence>
<dbReference type="GO" id="GO:0003700">
    <property type="term" value="F:DNA-binding transcription factor activity"/>
    <property type="evidence" value="ECO:0007669"/>
    <property type="project" value="InterPro"/>
</dbReference>
<feature type="region of interest" description="Disordered" evidence="7">
    <location>
        <begin position="80"/>
        <end position="120"/>
    </location>
</feature>
<keyword evidence="4" id="KW-0238">DNA-binding</keyword>
<dbReference type="InterPro" id="IPR017888">
    <property type="entry name" value="CYC/TB1_R_domain"/>
</dbReference>
<accession>I1VE90</accession>
<dbReference type="PANTHER" id="PTHR31072">
    <property type="entry name" value="TRANSCRIPTION FACTOR TCP4-RELATED"/>
    <property type="match status" value="1"/>
</dbReference>
<dbReference type="InterPro" id="IPR017887">
    <property type="entry name" value="TF_TCP_subgr"/>
</dbReference>
<keyword evidence="2" id="KW-0217">Developmental protein</keyword>
<proteinExistence type="evidence at transcript level"/>
<dbReference type="PANTHER" id="PTHR31072:SF188">
    <property type="entry name" value="TRANSCRIPTION FACTOR TCP12-LIKE"/>
    <property type="match status" value="1"/>
</dbReference>
<dbReference type="AlphaFoldDB" id="I1VE90"/>
<dbReference type="PROSITE" id="PS51370">
    <property type="entry name" value="R"/>
    <property type="match status" value="1"/>
</dbReference>
<sequence length="343" mass="39095">MYPSISNNSNYSPICSSLFNIPSPSMQYEHDLFFEYYYHDHHVLQQPQALADDSTETDINNMAYSNKLDALISGNELKEGGGCGNNKKGKRSNKNTSIPRNKRGYKKDRHSKINTAQGPRDRRIRLPIDIARNFFKLQDMLEFDKASKTVEWLLIKSKSAIMEHVNMSKQSGSNNVKDPNSASSVSECEVVSGIAECSPSNDHQKKNKNAKGISCNKEKKKKKKAKSVRRAAFHPAFTKESRKQAREKARERTELKKNFGEAMAHGIMNLRSWSEESGHNGMDHPSHEMRADVEELTSHHEEHLIGTKENIVNDCNWSPYAIFNYQQNAGILHEHQFTDFSFS</sequence>
<evidence type="ECO:0000256" key="4">
    <source>
        <dbReference type="ARBA" id="ARBA00023125"/>
    </source>
</evidence>
<feature type="compositionally biased region" description="Basic residues" evidence="7">
    <location>
        <begin position="218"/>
        <end position="230"/>
    </location>
</feature>
<keyword evidence="3" id="KW-0805">Transcription regulation</keyword>
<evidence type="ECO:0000256" key="2">
    <source>
        <dbReference type="ARBA" id="ARBA00022473"/>
    </source>
</evidence>
<evidence type="ECO:0000259" key="9">
    <source>
        <dbReference type="PROSITE" id="PS51370"/>
    </source>
</evidence>
<evidence type="ECO:0000256" key="5">
    <source>
        <dbReference type="ARBA" id="ARBA00023163"/>
    </source>
</evidence>
<dbReference type="EMBL" id="JQ400103">
    <property type="protein sequence ID" value="AFI41909.1"/>
    <property type="molecule type" value="Genomic_DNA"/>
</dbReference>
<keyword evidence="6" id="KW-0539">Nucleus</keyword>
<protein>
    <submittedName>
        <fullName evidence="10">Putative transcription factor</fullName>
    </submittedName>
</protein>
<dbReference type="Pfam" id="PF03634">
    <property type="entry name" value="TCP"/>
    <property type="match status" value="1"/>
</dbReference>
<dbReference type="PROSITE" id="PS51369">
    <property type="entry name" value="TCP"/>
    <property type="match status" value="1"/>
</dbReference>
<keyword evidence="5" id="KW-0804">Transcription</keyword>
<dbReference type="GO" id="GO:0005634">
    <property type="term" value="C:nucleus"/>
    <property type="evidence" value="ECO:0007669"/>
    <property type="project" value="UniProtKB-SubCell"/>
</dbReference>